<feature type="domain" description="IcmF-related" evidence="3">
    <location>
        <begin position="506"/>
        <end position="805"/>
    </location>
</feature>
<feature type="transmembrane region" description="Helical" evidence="1">
    <location>
        <begin position="7"/>
        <end position="30"/>
    </location>
</feature>
<evidence type="ECO:0000259" key="3">
    <source>
        <dbReference type="Pfam" id="PF06761"/>
    </source>
</evidence>
<reference evidence="5 6" key="1">
    <citation type="submission" date="2023-07" db="EMBL/GenBank/DDBJ databases">
        <title>Genomic Encyclopedia of Type Strains, Phase IV (KMG-IV): sequencing the most valuable type-strain genomes for metagenomic binning, comparative biology and taxonomic classification.</title>
        <authorList>
            <person name="Goeker M."/>
        </authorList>
    </citation>
    <scope>NUCLEOTIDE SEQUENCE [LARGE SCALE GENOMIC DNA]</scope>
    <source>
        <strain evidence="5 6">DSM 19562</strain>
    </source>
</reference>
<feature type="domain" description="Type VI secretion system component TssM1 N-terminal" evidence="4">
    <location>
        <begin position="200"/>
        <end position="456"/>
    </location>
</feature>
<evidence type="ECO:0000256" key="1">
    <source>
        <dbReference type="SAM" id="Phobius"/>
    </source>
</evidence>
<evidence type="ECO:0000313" key="6">
    <source>
        <dbReference type="Proteomes" id="UP001236369"/>
    </source>
</evidence>
<dbReference type="InterPro" id="IPR027417">
    <property type="entry name" value="P-loop_NTPase"/>
</dbReference>
<dbReference type="InterPro" id="IPR010623">
    <property type="entry name" value="IcmF_C"/>
</dbReference>
<dbReference type="Proteomes" id="UP001236369">
    <property type="component" value="Unassembled WGS sequence"/>
</dbReference>
<dbReference type="CDD" id="cd00882">
    <property type="entry name" value="Ras_like_GTPase"/>
    <property type="match status" value="1"/>
</dbReference>
<dbReference type="PANTHER" id="PTHR36153:SF1">
    <property type="entry name" value="TYPE VI SECRETION SYSTEM COMPONENT TSSM1"/>
    <property type="match status" value="1"/>
</dbReference>
<feature type="domain" description="Type VI secretion system IcmF C-terminal" evidence="2">
    <location>
        <begin position="1066"/>
        <end position="1172"/>
    </location>
</feature>
<dbReference type="NCBIfam" id="TIGR03348">
    <property type="entry name" value="VI_IcmF"/>
    <property type="match status" value="1"/>
</dbReference>
<dbReference type="Pfam" id="PF06744">
    <property type="entry name" value="IcmF_C"/>
    <property type="match status" value="1"/>
</dbReference>
<dbReference type="InterPro" id="IPR025743">
    <property type="entry name" value="TssM1_N"/>
</dbReference>
<organism evidence="5 6">
    <name type="scientific">Methylobacterium persicinum</name>
    <dbReference type="NCBI Taxonomy" id="374426"/>
    <lineage>
        <taxon>Bacteria</taxon>
        <taxon>Pseudomonadati</taxon>
        <taxon>Pseudomonadota</taxon>
        <taxon>Alphaproteobacteria</taxon>
        <taxon>Hyphomicrobiales</taxon>
        <taxon>Methylobacteriaceae</taxon>
        <taxon>Methylobacterium</taxon>
    </lineage>
</organism>
<dbReference type="SUPFAM" id="SSF52540">
    <property type="entry name" value="P-loop containing nucleoside triphosphate hydrolases"/>
    <property type="match status" value="1"/>
</dbReference>
<dbReference type="InterPro" id="IPR053156">
    <property type="entry name" value="T6SS_TssM-like"/>
</dbReference>
<keyword evidence="1" id="KW-1133">Transmembrane helix</keyword>
<evidence type="ECO:0000259" key="4">
    <source>
        <dbReference type="Pfam" id="PF14331"/>
    </source>
</evidence>
<evidence type="ECO:0000259" key="2">
    <source>
        <dbReference type="Pfam" id="PF06744"/>
    </source>
</evidence>
<proteinExistence type="predicted"/>
<feature type="transmembrane region" description="Helical" evidence="1">
    <location>
        <begin position="450"/>
        <end position="470"/>
    </location>
</feature>
<dbReference type="InterPro" id="IPR009612">
    <property type="entry name" value="IcmF-rel"/>
</dbReference>
<dbReference type="Gene3D" id="3.40.50.300">
    <property type="entry name" value="P-loop containing nucleotide triphosphate hydrolases"/>
    <property type="match status" value="1"/>
</dbReference>
<dbReference type="PANTHER" id="PTHR36153">
    <property type="entry name" value="INNER MEMBRANE PROTEIN-RELATED"/>
    <property type="match status" value="1"/>
</dbReference>
<sequence>MIRVYLLGFLTLRGLLALAGIAALCAVIVYGGPHLSAFGWAPLVSDGARAGTVAAVLTLFFGGSLLRLALARRANARMIKSLLDAEGLSAGAESRGGDEVSIVRARFEEALTTLKDRIFPGRSGDAYLFELPWYAVIGPPGSGKTAILRHSGLDFPLAPRLGAEPVAGLGATRHCDWWFADQAVLIDTAGRYVTQDQDSVDGAEWRGFLNLLKTHRSRRPLNGVLLVVSLRDILLHEPERRRHVTALRARLHELSKTSGIGLPVYLVVSKCDLMPGFAAYFDDLDEAARSQVWGMTFPADGDPAVRLPETFERLFHDLAERLEAGLRERAHAERDLSRRGQIYLFPKEFAALGKDLAGFIQDVFRPNRFEATTRLRGIYFTSATQQGAPLDRTAAAFGRGFGLPNPRRSPPTGPSRAYFITRVLTEVAFAEQGLAGVDRRLERKLLLIQNAGYAAAALTVVGLATLWWAAESRSEARVAATSKALDEVQARLHDLPAQVGPAALLPVLQAADAVRSESGRGDILAALDGLGLSATLSLVPAAEDLRRRLLLERLHPVFVERLGERIAGLLLRGGDAEALRALLRSYLMLGDPERFEASVVRATARDEARLAFAADQDGAARLNHHLDDLITLLPKPSPLDWRLVEAARSRLMRTPRSEQVYARLLREAATHPRLRPVDLATSVGPGVLRFTTGPGNEAVSVIPQAFTREAFYTFVLPRLPVLIREEVGIDWVTAGQGTGDGLVQTGTREVMDRYAAEYIRRWRTAVLAVRLSPAADRQQALAEVQALAGPDSPLERLIGLLRTHTDLPLPGDQAGQAAAAATPGPLGTIAGGLVAGAAASAANAAAVSALGEGPWPGTTIAAPFRPLTELTAPPGGGQAAMARIRELLGGAYSTLSAVSTAPDPHEAAFRIVTQRGGSGADGLALLRADSALRPEPVRGVLRSVAALGTSSVIGEAIDHINDVWRRDVLPQCLSALDQRYPLFADAREEVSLRDFSDMFRPGGILDEYFKKYLAPFVVEQRNGFAPVRLDGEPLPLRLEALLQFHRARAIRNAFFGGTGSAPALKFSVKPSFLDPRLMRATLTIDGRDIVYRHEATRAHDIDWPTRTDASTVAVSLTDLDGKETRIERDGAWALLRFVDTAELSARSGSDVFGITVKADDGASANYRLRAASVNNPFNLGALRAFRCPDAL</sequence>
<evidence type="ECO:0000313" key="5">
    <source>
        <dbReference type="EMBL" id="MDQ0442975.1"/>
    </source>
</evidence>
<gene>
    <name evidence="5" type="ORF">QO016_002472</name>
</gene>
<name>A0ABU0HMR4_9HYPH</name>
<dbReference type="Pfam" id="PF06761">
    <property type="entry name" value="IcmF-related"/>
    <property type="match status" value="1"/>
</dbReference>
<protein>
    <submittedName>
        <fullName evidence="5">Type VI secretion system protein ImpL</fullName>
    </submittedName>
</protein>
<dbReference type="Pfam" id="PF14331">
    <property type="entry name" value="IcmF-related_N"/>
    <property type="match status" value="1"/>
</dbReference>
<feature type="transmembrane region" description="Helical" evidence="1">
    <location>
        <begin position="50"/>
        <end position="70"/>
    </location>
</feature>
<dbReference type="EMBL" id="JAUSVV010000004">
    <property type="protein sequence ID" value="MDQ0442975.1"/>
    <property type="molecule type" value="Genomic_DNA"/>
</dbReference>
<keyword evidence="1" id="KW-0812">Transmembrane</keyword>
<dbReference type="RefSeq" id="WP_238252622.1">
    <property type="nucleotide sequence ID" value="NZ_BPQX01000056.1"/>
</dbReference>
<keyword evidence="1" id="KW-0472">Membrane</keyword>
<accession>A0ABU0HMR4</accession>
<comment type="caution">
    <text evidence="5">The sequence shown here is derived from an EMBL/GenBank/DDBJ whole genome shotgun (WGS) entry which is preliminary data.</text>
</comment>
<dbReference type="InterPro" id="IPR017731">
    <property type="entry name" value="TssM1-like"/>
</dbReference>
<keyword evidence="6" id="KW-1185">Reference proteome</keyword>